<evidence type="ECO:0000313" key="6">
    <source>
        <dbReference type="EMBL" id="KAF3686264.1"/>
    </source>
</evidence>
<evidence type="ECO:0000256" key="3">
    <source>
        <dbReference type="ARBA" id="ARBA00022989"/>
    </source>
</evidence>
<keyword evidence="7" id="KW-1185">Reference proteome</keyword>
<evidence type="ECO:0000256" key="4">
    <source>
        <dbReference type="ARBA" id="ARBA00023136"/>
    </source>
</evidence>
<protein>
    <submittedName>
        <fullName evidence="6">Membrane-spanning 4-domains subfamily A member 15</fullName>
    </submittedName>
</protein>
<evidence type="ECO:0000256" key="1">
    <source>
        <dbReference type="ARBA" id="ARBA00004141"/>
    </source>
</evidence>
<feature type="transmembrane region" description="Helical" evidence="5">
    <location>
        <begin position="102"/>
        <end position="125"/>
    </location>
</feature>
<dbReference type="GO" id="GO:0016020">
    <property type="term" value="C:membrane"/>
    <property type="evidence" value="ECO:0007669"/>
    <property type="project" value="UniProtKB-SubCell"/>
</dbReference>
<keyword evidence="4 5" id="KW-0472">Membrane</keyword>
<evidence type="ECO:0000256" key="5">
    <source>
        <dbReference type="SAM" id="Phobius"/>
    </source>
</evidence>
<evidence type="ECO:0000313" key="7">
    <source>
        <dbReference type="Proteomes" id="UP000503349"/>
    </source>
</evidence>
<dbReference type="InterPro" id="IPR007237">
    <property type="entry name" value="CD20-like"/>
</dbReference>
<comment type="subcellular location">
    <subcellularLocation>
        <location evidence="1">Membrane</location>
        <topology evidence="1">Multi-pass membrane protein</topology>
    </subcellularLocation>
</comment>
<feature type="transmembrane region" description="Helical" evidence="5">
    <location>
        <begin position="72"/>
        <end position="90"/>
    </location>
</feature>
<accession>A0A6G1P812</accession>
<organism evidence="6 7">
    <name type="scientific">Channa argus</name>
    <name type="common">Northern snakehead</name>
    <name type="synonym">Ophicephalus argus</name>
    <dbReference type="NCBI Taxonomy" id="215402"/>
    <lineage>
        <taxon>Eukaryota</taxon>
        <taxon>Metazoa</taxon>
        <taxon>Chordata</taxon>
        <taxon>Craniata</taxon>
        <taxon>Vertebrata</taxon>
        <taxon>Euteleostomi</taxon>
        <taxon>Actinopterygii</taxon>
        <taxon>Neopterygii</taxon>
        <taxon>Teleostei</taxon>
        <taxon>Neoteleostei</taxon>
        <taxon>Acanthomorphata</taxon>
        <taxon>Anabantaria</taxon>
        <taxon>Anabantiformes</taxon>
        <taxon>Channoidei</taxon>
        <taxon>Channidae</taxon>
        <taxon>Channa</taxon>
    </lineage>
</organism>
<dbReference type="Proteomes" id="UP000503349">
    <property type="component" value="Chromosome 2"/>
</dbReference>
<proteinExistence type="predicted"/>
<evidence type="ECO:0000256" key="2">
    <source>
        <dbReference type="ARBA" id="ARBA00022692"/>
    </source>
</evidence>
<sequence length="203" mass="22279">MSVEFHPASGPGGNNASLQGTTVGGSKPLHRFLKGQPKIVGTIMVPLGLSFFIVPISVNIDLVGPNIWTTTIPVFWMGAVFIICGILFILTENNLTKKTVTLSLALSIVAILSGFYCASIMISYLRFFHYRSPFHYDYNITNIDWNSYSESMGFCLEVLFLFYTLVSIVIFITMSSLAGAALRSTRSQAIVVMTTMPTQTPAE</sequence>
<name>A0A6G1P812_CHAAH</name>
<keyword evidence="2 5" id="KW-0812">Transmembrane</keyword>
<dbReference type="AlphaFoldDB" id="A0A6G1P812"/>
<feature type="transmembrane region" description="Helical" evidence="5">
    <location>
        <begin position="39"/>
        <end position="60"/>
    </location>
</feature>
<feature type="transmembrane region" description="Helical" evidence="5">
    <location>
        <begin position="160"/>
        <end position="182"/>
    </location>
</feature>
<dbReference type="Pfam" id="PF04103">
    <property type="entry name" value="CD20"/>
    <property type="match status" value="1"/>
</dbReference>
<gene>
    <name evidence="6" type="ORF">EXN66_Car001936</name>
</gene>
<reference evidence="7" key="2">
    <citation type="submission" date="2019-02" db="EMBL/GenBank/DDBJ databases">
        <title>Opniocepnalus argus Var Kimnra genome.</title>
        <authorList>
            <person name="Zhou C."/>
            <person name="Xiao S."/>
        </authorList>
    </citation>
    <scope>NUCLEOTIDE SEQUENCE [LARGE SCALE GENOMIC DNA]</scope>
</reference>
<reference evidence="6 7" key="1">
    <citation type="submission" date="2019-02" db="EMBL/GenBank/DDBJ databases">
        <title>Opniocepnalus argus genome.</title>
        <authorList>
            <person name="Zhou C."/>
            <person name="Xiao S."/>
        </authorList>
    </citation>
    <scope>NUCLEOTIDE SEQUENCE [LARGE SCALE GENOMIC DNA]</scope>
    <source>
        <strain evidence="6">OARG1902GOOAL</strain>
        <tissue evidence="6">Muscle</tissue>
    </source>
</reference>
<keyword evidence="3 5" id="KW-1133">Transmembrane helix</keyword>
<dbReference type="EMBL" id="CM015713">
    <property type="protein sequence ID" value="KAF3686264.1"/>
    <property type="molecule type" value="Genomic_DNA"/>
</dbReference>